<reference evidence="1" key="1">
    <citation type="journal article" date="2021" name="Front. Microbiol.">
        <title>Comprehensive Comparative Genomics and Phenotyping of Methylobacterium Species.</title>
        <authorList>
            <person name="Alessa O."/>
            <person name="Ogura Y."/>
            <person name="Fujitani Y."/>
            <person name="Takami H."/>
            <person name="Hayashi T."/>
            <person name="Sahin N."/>
            <person name="Tani A."/>
        </authorList>
    </citation>
    <scope>NUCLEOTIDE SEQUENCE</scope>
    <source>
        <strain evidence="1">LMG 23639</strain>
    </source>
</reference>
<gene>
    <name evidence="1" type="ORF">AOPFMNJM_4010</name>
</gene>
<organism evidence="1 2">
    <name type="scientific">Methylobacterium jeotgali</name>
    <dbReference type="NCBI Taxonomy" id="381630"/>
    <lineage>
        <taxon>Bacteria</taxon>
        <taxon>Pseudomonadati</taxon>
        <taxon>Pseudomonadota</taxon>
        <taxon>Alphaproteobacteria</taxon>
        <taxon>Hyphomicrobiales</taxon>
        <taxon>Methylobacteriaceae</taxon>
        <taxon>Methylobacterium</taxon>
    </lineage>
</organism>
<reference evidence="1" key="2">
    <citation type="submission" date="2021-08" db="EMBL/GenBank/DDBJ databases">
        <authorList>
            <person name="Tani A."/>
            <person name="Ola A."/>
            <person name="Ogura Y."/>
            <person name="Katsura K."/>
            <person name="Hayashi T."/>
        </authorList>
    </citation>
    <scope>NUCLEOTIDE SEQUENCE</scope>
    <source>
        <strain evidence="1">LMG 23639</strain>
    </source>
</reference>
<proteinExistence type="predicted"/>
<dbReference type="RefSeq" id="WP_238278562.1">
    <property type="nucleotide sequence ID" value="NZ_BPQR01000084.1"/>
</dbReference>
<protein>
    <submittedName>
        <fullName evidence="1">Uncharacterized protein</fullName>
    </submittedName>
</protein>
<accession>A0ABQ4T008</accession>
<comment type="caution">
    <text evidence="1">The sequence shown here is derived from an EMBL/GenBank/DDBJ whole genome shotgun (WGS) entry which is preliminary data.</text>
</comment>
<name>A0ABQ4T008_9HYPH</name>
<sequence>MSQAPVYGPLKLFRSAKSTAYARTKAEAAIKLGVEVSAVQGPRFTDALRGEPTGKRRHPEVAYLDSRAVVRRLNRSAA</sequence>
<evidence type="ECO:0000313" key="2">
    <source>
        <dbReference type="Proteomes" id="UP001055102"/>
    </source>
</evidence>
<dbReference type="EMBL" id="BPQR01000084">
    <property type="protein sequence ID" value="GJE08667.1"/>
    <property type="molecule type" value="Genomic_DNA"/>
</dbReference>
<keyword evidence="2" id="KW-1185">Reference proteome</keyword>
<dbReference type="Proteomes" id="UP001055102">
    <property type="component" value="Unassembled WGS sequence"/>
</dbReference>
<evidence type="ECO:0000313" key="1">
    <source>
        <dbReference type="EMBL" id="GJE08667.1"/>
    </source>
</evidence>